<dbReference type="AlphaFoldDB" id="A0A419T3S9"/>
<dbReference type="InterPro" id="IPR037522">
    <property type="entry name" value="HD_GYP_dom"/>
</dbReference>
<evidence type="ECO:0000313" key="4">
    <source>
        <dbReference type="Proteomes" id="UP000284177"/>
    </source>
</evidence>
<dbReference type="PROSITE" id="PS51832">
    <property type="entry name" value="HD_GYP"/>
    <property type="match status" value="2"/>
</dbReference>
<feature type="domain" description="HD-GYP" evidence="2">
    <location>
        <begin position="214"/>
        <end position="398"/>
    </location>
</feature>
<gene>
    <name evidence="3" type="ORF">BET03_11475</name>
</gene>
<feature type="domain" description="HD-GYP" evidence="2">
    <location>
        <begin position="6"/>
        <end position="196"/>
    </location>
</feature>
<proteinExistence type="predicted"/>
<dbReference type="EMBL" id="MCIB01000013">
    <property type="protein sequence ID" value="RKD32089.1"/>
    <property type="molecule type" value="Genomic_DNA"/>
</dbReference>
<keyword evidence="4" id="KW-1185">Reference proteome</keyword>
<evidence type="ECO:0000259" key="1">
    <source>
        <dbReference type="PROSITE" id="PS51831"/>
    </source>
</evidence>
<dbReference type="InterPro" id="IPR003607">
    <property type="entry name" value="HD/PDEase_dom"/>
</dbReference>
<keyword evidence="3" id="KW-0378">Hydrolase</keyword>
<dbReference type="RefSeq" id="WP_120168934.1">
    <property type="nucleotide sequence ID" value="NZ_MCIB01000013.1"/>
</dbReference>
<accession>A0A419T3S9</accession>
<dbReference type="NCBIfam" id="TIGR00277">
    <property type="entry name" value="HDIG"/>
    <property type="match status" value="1"/>
</dbReference>
<dbReference type="PROSITE" id="PS51831">
    <property type="entry name" value="HD"/>
    <property type="match status" value="1"/>
</dbReference>
<dbReference type="InterPro" id="IPR006674">
    <property type="entry name" value="HD_domain"/>
</dbReference>
<dbReference type="PANTHER" id="PTHR43155">
    <property type="entry name" value="CYCLIC DI-GMP PHOSPHODIESTERASE PA4108-RELATED"/>
    <property type="match status" value="1"/>
</dbReference>
<sequence length="398" mass="45802">MINENLNINLGELLSSLSLSLDIAENRSYEHSRRTAFIAFNIARNMGLDKKLIDNIYYASFIHDIGMTGQMSSYSIDTVHKNINLKREHCRIGGEISKDLPLDDEISDFIKYHHEEWNGSGPYGLKENEIPLGAQIIHLADMFDISYCYGFNKDFDKYKVKKWVNVSKGELFNPEIADVFLDLLEKERFIFDLHIYNLPRVLEIIKPTHNKVIRIQELKKIAKAFSGLIDSKSRFTYIHSKGVAKITRNISTYMGYDDIILEKLEIAALLHDLGKLIVPNYILEKPGKLTQKEFEIIKSHPYYTKLTLNQVKGLEDIAKWAGNHHEKLNGEGYPEKLTYEEMDYKDQIIAVSDVYQALTEDRPYRKGMKPKEAISILESMVKNGHIINDVVKALKAVV</sequence>
<comment type="caution">
    <text evidence="3">The sequence shown here is derived from an EMBL/GenBank/DDBJ whole genome shotgun (WGS) entry which is preliminary data.</text>
</comment>
<protein>
    <submittedName>
        <fullName evidence="3">Metal-dependent phosphohydrolase</fullName>
    </submittedName>
</protein>
<dbReference type="CDD" id="cd00077">
    <property type="entry name" value="HDc"/>
    <property type="match status" value="2"/>
</dbReference>
<dbReference type="SMART" id="SM00471">
    <property type="entry name" value="HDc"/>
    <property type="match status" value="2"/>
</dbReference>
<dbReference type="GO" id="GO:0016787">
    <property type="term" value="F:hydrolase activity"/>
    <property type="evidence" value="ECO:0007669"/>
    <property type="project" value="UniProtKB-KW"/>
</dbReference>
<dbReference type="SUPFAM" id="SSF109604">
    <property type="entry name" value="HD-domain/PDEase-like"/>
    <property type="match status" value="2"/>
</dbReference>
<feature type="domain" description="HD" evidence="1">
    <location>
        <begin position="236"/>
        <end position="358"/>
    </location>
</feature>
<dbReference type="OrthoDB" id="9804747at2"/>
<evidence type="ECO:0000259" key="2">
    <source>
        <dbReference type="PROSITE" id="PS51832"/>
    </source>
</evidence>
<reference evidence="3 4" key="1">
    <citation type="submission" date="2016-08" db="EMBL/GenBank/DDBJ databases">
        <title>Novel Firmicutes and Novel Genomes.</title>
        <authorList>
            <person name="Poppleton D.I."/>
            <person name="Gribaldo S."/>
        </authorList>
    </citation>
    <scope>NUCLEOTIDE SEQUENCE [LARGE SCALE GENOMIC DNA]</scope>
    <source>
        <strain evidence="3 4">CTT3</strain>
    </source>
</reference>
<dbReference type="Gene3D" id="1.10.3210.10">
    <property type="entry name" value="Hypothetical protein af1432"/>
    <property type="match status" value="2"/>
</dbReference>
<organism evidence="3 4">
    <name type="scientific">Thermohalobacter berrensis</name>
    <dbReference type="NCBI Taxonomy" id="99594"/>
    <lineage>
        <taxon>Bacteria</taxon>
        <taxon>Bacillati</taxon>
        <taxon>Bacillota</taxon>
        <taxon>Tissierellia</taxon>
        <taxon>Tissierellales</taxon>
        <taxon>Thermohalobacteraceae</taxon>
        <taxon>Thermohalobacter</taxon>
    </lineage>
</organism>
<dbReference type="InterPro" id="IPR006675">
    <property type="entry name" value="HDIG_dom"/>
</dbReference>
<evidence type="ECO:0000313" key="3">
    <source>
        <dbReference type="EMBL" id="RKD32089.1"/>
    </source>
</evidence>
<dbReference type="Pfam" id="PF13487">
    <property type="entry name" value="HD_5"/>
    <property type="match status" value="2"/>
</dbReference>
<name>A0A419T3S9_9FIRM</name>
<dbReference type="Proteomes" id="UP000284177">
    <property type="component" value="Unassembled WGS sequence"/>
</dbReference>
<dbReference type="PANTHER" id="PTHR43155:SF1">
    <property type="entry name" value="3'3'-CGAMP-SPECIFIC PHOSPHODIESTERASE 1"/>
    <property type="match status" value="1"/>
</dbReference>